<dbReference type="Gene3D" id="3.60.150.10">
    <property type="entry name" value="Chorismate synthase AroC"/>
    <property type="match status" value="1"/>
</dbReference>
<evidence type="ECO:0000256" key="3">
    <source>
        <dbReference type="ARBA" id="ARBA00013036"/>
    </source>
</evidence>
<keyword evidence="5" id="KW-0057">Aromatic amino acid biosynthesis</keyword>
<dbReference type="GO" id="GO:0008652">
    <property type="term" value="P:amino acid biosynthetic process"/>
    <property type="evidence" value="ECO:0007669"/>
    <property type="project" value="UniProtKB-KW"/>
</dbReference>
<sequence>MDNSFGTLFRITSFGESHGDLIGIILDGVPAGLEINLDIIQNELEKRSPGQSQLTTTRFEEDQVKILSGIFNNKTTGAPLCLIIENKDIDSSIYKKFKNFLRPSHIDYSALKKYGGFSDFRGSGRFSGRITAGFVMAGAIAKQILRKFDIMIFAYTKSIGNIIDDEKYSVDEFEKLQDQRKASLVKAINYEKSKLMEHLIMEVKSQKDSIGGTVKCLVKNFPEGKGGPIFNSIESNISRAVFSIPAIKGIEFGIGFKAAKMRGSEHNDPWILKNGKIQTSKNDAGGIIGGISTGMPIEFTVAVKPTASIGIPQKTVNIQTMENAEIELSGRHDPCIVPRIIPVVEAMTANVLLDCLLIEGYIPRVFQSQNKI</sequence>
<dbReference type="PROSITE" id="PS00787">
    <property type="entry name" value="CHORISMATE_SYNTHASE_1"/>
    <property type="match status" value="1"/>
</dbReference>
<organism evidence="7">
    <name type="scientific">marine sediment metagenome</name>
    <dbReference type="NCBI Taxonomy" id="412755"/>
    <lineage>
        <taxon>unclassified sequences</taxon>
        <taxon>metagenomes</taxon>
        <taxon>ecological metagenomes</taxon>
    </lineage>
</organism>
<dbReference type="InterPro" id="IPR035904">
    <property type="entry name" value="Chorismate_synth_AroC_sf"/>
</dbReference>
<dbReference type="PIRSF" id="PIRSF001456">
    <property type="entry name" value="Chorismate_synth"/>
    <property type="match status" value="1"/>
</dbReference>
<dbReference type="UniPathway" id="UPA00053">
    <property type="reaction ID" value="UER00090"/>
</dbReference>
<comment type="pathway">
    <text evidence="1">Metabolic intermediate biosynthesis; chorismate biosynthesis; chorismate from D-erythrose 4-phosphate and phosphoenolpyruvate: step 7/7.</text>
</comment>
<dbReference type="InterPro" id="IPR000453">
    <property type="entry name" value="Chorismate_synth"/>
</dbReference>
<dbReference type="PANTHER" id="PTHR21085:SF0">
    <property type="entry name" value="CHORISMATE SYNTHASE"/>
    <property type="match status" value="1"/>
</dbReference>
<dbReference type="GO" id="GO:0009423">
    <property type="term" value="P:chorismate biosynthetic process"/>
    <property type="evidence" value="ECO:0007669"/>
    <property type="project" value="UniProtKB-UniPathway"/>
</dbReference>
<dbReference type="PROSITE" id="PS00789">
    <property type="entry name" value="CHORISMATE_SYNTHASE_3"/>
    <property type="match status" value="1"/>
</dbReference>
<protein>
    <recommendedName>
        <fullName evidence="3">chorismate synthase</fullName>
        <ecNumber evidence="3">4.2.3.5</ecNumber>
    </recommendedName>
</protein>
<evidence type="ECO:0000256" key="5">
    <source>
        <dbReference type="ARBA" id="ARBA00023141"/>
    </source>
</evidence>
<accession>A0A0F9R6J4</accession>
<evidence type="ECO:0000256" key="1">
    <source>
        <dbReference type="ARBA" id="ARBA00005044"/>
    </source>
</evidence>
<dbReference type="PROSITE" id="PS00788">
    <property type="entry name" value="CHORISMATE_SYNTHASE_2"/>
    <property type="match status" value="1"/>
</dbReference>
<dbReference type="Pfam" id="PF01264">
    <property type="entry name" value="Chorismate_synt"/>
    <property type="match status" value="1"/>
</dbReference>
<dbReference type="GO" id="GO:0004107">
    <property type="term" value="F:chorismate synthase activity"/>
    <property type="evidence" value="ECO:0007669"/>
    <property type="project" value="UniProtKB-EC"/>
</dbReference>
<dbReference type="AlphaFoldDB" id="A0A0F9R6J4"/>
<dbReference type="NCBIfam" id="TIGR00033">
    <property type="entry name" value="aroC"/>
    <property type="match status" value="1"/>
</dbReference>
<dbReference type="HAMAP" id="MF_00300">
    <property type="entry name" value="Chorismate_synth"/>
    <property type="match status" value="1"/>
</dbReference>
<proteinExistence type="inferred from homology"/>
<dbReference type="GO" id="GO:0010181">
    <property type="term" value="F:FMN binding"/>
    <property type="evidence" value="ECO:0007669"/>
    <property type="project" value="TreeGrafter"/>
</dbReference>
<reference evidence="7" key="1">
    <citation type="journal article" date="2015" name="Nature">
        <title>Complex archaea that bridge the gap between prokaryotes and eukaryotes.</title>
        <authorList>
            <person name="Spang A."/>
            <person name="Saw J.H."/>
            <person name="Jorgensen S.L."/>
            <person name="Zaremba-Niedzwiedzka K."/>
            <person name="Martijn J."/>
            <person name="Lind A.E."/>
            <person name="van Eijk R."/>
            <person name="Schleper C."/>
            <person name="Guy L."/>
            <person name="Ettema T.J."/>
        </authorList>
    </citation>
    <scope>NUCLEOTIDE SEQUENCE</scope>
</reference>
<dbReference type="EC" id="4.2.3.5" evidence="3"/>
<keyword evidence="4" id="KW-0028">Amino-acid biosynthesis</keyword>
<keyword evidence="6" id="KW-0456">Lyase</keyword>
<evidence type="ECO:0000256" key="6">
    <source>
        <dbReference type="ARBA" id="ARBA00023239"/>
    </source>
</evidence>
<dbReference type="GO" id="GO:0009073">
    <property type="term" value="P:aromatic amino acid family biosynthetic process"/>
    <property type="evidence" value="ECO:0007669"/>
    <property type="project" value="UniProtKB-KW"/>
</dbReference>
<dbReference type="EMBL" id="LAZR01003196">
    <property type="protein sequence ID" value="KKN20916.1"/>
    <property type="molecule type" value="Genomic_DNA"/>
</dbReference>
<gene>
    <name evidence="7" type="ORF">LCGC14_0930700</name>
</gene>
<dbReference type="GO" id="GO:0005829">
    <property type="term" value="C:cytosol"/>
    <property type="evidence" value="ECO:0007669"/>
    <property type="project" value="TreeGrafter"/>
</dbReference>
<dbReference type="CDD" id="cd07304">
    <property type="entry name" value="Chorismate_synthase"/>
    <property type="match status" value="1"/>
</dbReference>
<name>A0A0F9R6J4_9ZZZZ</name>
<comment type="similarity">
    <text evidence="2">Belongs to the chorismate synthase family.</text>
</comment>
<comment type="caution">
    <text evidence="7">The sequence shown here is derived from an EMBL/GenBank/DDBJ whole genome shotgun (WGS) entry which is preliminary data.</text>
</comment>
<evidence type="ECO:0000256" key="2">
    <source>
        <dbReference type="ARBA" id="ARBA00008014"/>
    </source>
</evidence>
<evidence type="ECO:0000256" key="4">
    <source>
        <dbReference type="ARBA" id="ARBA00022605"/>
    </source>
</evidence>
<dbReference type="PANTHER" id="PTHR21085">
    <property type="entry name" value="CHORISMATE SYNTHASE"/>
    <property type="match status" value="1"/>
</dbReference>
<dbReference type="InterPro" id="IPR020541">
    <property type="entry name" value="Chorismate_synthase_CS"/>
</dbReference>
<dbReference type="NCBIfam" id="NF003793">
    <property type="entry name" value="PRK05382.1"/>
    <property type="match status" value="1"/>
</dbReference>
<evidence type="ECO:0000313" key="7">
    <source>
        <dbReference type="EMBL" id="KKN20916.1"/>
    </source>
</evidence>
<dbReference type="SUPFAM" id="SSF103263">
    <property type="entry name" value="Chorismate synthase, AroC"/>
    <property type="match status" value="1"/>
</dbReference>